<dbReference type="AlphaFoldDB" id="A0A2J6N2D1"/>
<comment type="caution">
    <text evidence="3">The sequence shown here is derived from an EMBL/GenBank/DDBJ whole genome shotgun (WGS) entry which is preliminary data.</text>
</comment>
<dbReference type="EMBL" id="PNIM01000013">
    <property type="protein sequence ID" value="PMB75504.1"/>
    <property type="molecule type" value="Genomic_DNA"/>
</dbReference>
<dbReference type="PRINTS" id="PR00420">
    <property type="entry name" value="RNGMNOXGNASE"/>
</dbReference>
<evidence type="ECO:0000313" key="3">
    <source>
        <dbReference type="EMBL" id="PMB75504.1"/>
    </source>
</evidence>
<dbReference type="InterPro" id="IPR050407">
    <property type="entry name" value="Geranylgeranyl_reductase"/>
</dbReference>
<dbReference type="Proteomes" id="UP000237153">
    <property type="component" value="Unassembled WGS sequence"/>
</dbReference>
<evidence type="ECO:0000313" key="1">
    <source>
        <dbReference type="EMBL" id="HEW64219.1"/>
    </source>
</evidence>
<dbReference type="EMBL" id="PNIM01000016">
    <property type="protein sequence ID" value="PMB75356.1"/>
    <property type="molecule type" value="Genomic_DNA"/>
</dbReference>
<reference evidence="1" key="2">
    <citation type="journal article" date="2020" name="mSystems">
        <title>Genome- and Community-Level Interaction Insights into Carbon Utilization and Element Cycling Functions of Hydrothermarchaeota in Hydrothermal Sediment.</title>
        <authorList>
            <person name="Zhou Z."/>
            <person name="Liu Y."/>
            <person name="Xu W."/>
            <person name="Pan J."/>
            <person name="Luo Z.H."/>
            <person name="Li M."/>
        </authorList>
    </citation>
    <scope>NUCLEOTIDE SEQUENCE [LARGE SCALE GENOMIC DNA]</scope>
    <source>
        <strain evidence="1">SpSt-1261</strain>
    </source>
</reference>
<dbReference type="InterPro" id="IPR036188">
    <property type="entry name" value="FAD/NAD-bd_sf"/>
</dbReference>
<reference evidence="3 4" key="1">
    <citation type="submission" date="2018-01" db="EMBL/GenBank/DDBJ databases">
        <title>Metagenomic assembled genomes from two thermal pools in the Uzon Caldera, Kamchatka, Russia.</title>
        <authorList>
            <person name="Wilkins L."/>
            <person name="Ettinger C."/>
        </authorList>
    </citation>
    <scope>NUCLEOTIDE SEQUENCE [LARGE SCALE GENOMIC DNA]</scope>
    <source>
        <strain evidence="3">ZAV-06</strain>
    </source>
</reference>
<organism evidence="3 4">
    <name type="scientific">Fervidicoccus fontis</name>
    <dbReference type="NCBI Taxonomy" id="683846"/>
    <lineage>
        <taxon>Archaea</taxon>
        <taxon>Thermoproteota</taxon>
        <taxon>Thermoprotei</taxon>
        <taxon>Fervidicoccales</taxon>
        <taxon>Fervidicoccaceae</taxon>
        <taxon>Fervidicoccus</taxon>
    </lineage>
</organism>
<proteinExistence type="predicted"/>
<sequence>MEFSRINIIGAGPAGASLAFFLSSLGYSNITVYESSKVLGSKPCGMAVPASIKDLIKLENEHIINEIKGYRLFIDGKLLHEDISGTHWGYIINKQKFLEDLVSDVEVKREHLKINLDVLSKRKDDLYVIAAGIYWNGSPKERLNAVEATVNVYNWNEPSIIQIWFDTKLMGYYWAFPHSEKKVNIGVGGFEDFFSLKARLIKFIKKIGSVEKMEPEKILGSQIVSTGIVDSILFPAENVFAIGEGVGSVLPLTGEGIRPSIQMAKIFSENISSKELFIQNLKSSTLYKTSKIQRKILSILKQMPPFLRNKIMRSIPKDIMIKIGLGSYSENDVNKLKLILKTFQV</sequence>
<name>A0A2J6N2D1_9CREN</name>
<dbReference type="Proteomes" id="UP000886076">
    <property type="component" value="Unassembled WGS sequence"/>
</dbReference>
<dbReference type="Gene3D" id="3.50.50.60">
    <property type="entry name" value="FAD/NAD(P)-binding domain"/>
    <property type="match status" value="2"/>
</dbReference>
<dbReference type="PANTHER" id="PTHR42685">
    <property type="entry name" value="GERANYLGERANYL DIPHOSPHATE REDUCTASE"/>
    <property type="match status" value="1"/>
</dbReference>
<evidence type="ECO:0000313" key="4">
    <source>
        <dbReference type="Proteomes" id="UP000237153"/>
    </source>
</evidence>
<dbReference type="PANTHER" id="PTHR42685:SF20">
    <property type="entry name" value="HYDROGENASE, PUTATIVE-RELATED"/>
    <property type="match status" value="1"/>
</dbReference>
<gene>
    <name evidence="3" type="ORF">C0188_02910</name>
    <name evidence="2" type="ORF">C0188_03330</name>
    <name evidence="1" type="ORF">ENO39_04095</name>
</gene>
<accession>A0A2J6N2D1</accession>
<protein>
    <submittedName>
        <fullName evidence="1">NAD(P)/FAD-dependent oxidoreductase</fullName>
    </submittedName>
</protein>
<dbReference type="RefSeq" id="WP_272985528.1">
    <property type="nucleotide sequence ID" value="NZ_DSFH01000055.1"/>
</dbReference>
<dbReference type="SUPFAM" id="SSF51905">
    <property type="entry name" value="FAD/NAD(P)-binding domain"/>
    <property type="match status" value="1"/>
</dbReference>
<dbReference type="EMBL" id="DSFH01000055">
    <property type="protein sequence ID" value="HEW64219.1"/>
    <property type="molecule type" value="Genomic_DNA"/>
</dbReference>
<evidence type="ECO:0000313" key="2">
    <source>
        <dbReference type="EMBL" id="PMB75356.1"/>
    </source>
</evidence>